<dbReference type="UniPathway" id="UPA00143"/>
<evidence type="ECO:0000313" key="10">
    <source>
        <dbReference type="Proteomes" id="UP000585474"/>
    </source>
</evidence>
<proteinExistence type="predicted"/>
<dbReference type="GO" id="GO:0016567">
    <property type="term" value="P:protein ubiquitination"/>
    <property type="evidence" value="ECO:0007669"/>
    <property type="project" value="UniProtKB-UniPathway"/>
</dbReference>
<keyword evidence="2" id="KW-0479">Metal-binding</keyword>
<keyword evidence="1" id="KW-0808">Transferase</keyword>
<accession>A0A7J0E862</accession>
<reference evidence="9 10" key="1">
    <citation type="submission" date="2019-07" db="EMBL/GenBank/DDBJ databases">
        <title>De Novo Assembly of kiwifruit Actinidia rufa.</title>
        <authorList>
            <person name="Sugita-Konishi S."/>
            <person name="Sato K."/>
            <person name="Mori E."/>
            <person name="Abe Y."/>
            <person name="Kisaki G."/>
            <person name="Hamano K."/>
            <person name="Suezawa K."/>
            <person name="Otani M."/>
            <person name="Fukuda T."/>
            <person name="Manabe T."/>
            <person name="Gomi K."/>
            <person name="Tabuchi M."/>
            <person name="Akimitsu K."/>
            <person name="Kataoka I."/>
        </authorList>
    </citation>
    <scope>NUCLEOTIDE SEQUENCE [LARGE SCALE GENOMIC DNA]</scope>
    <source>
        <strain evidence="10">cv. Fuchu</strain>
    </source>
</reference>
<evidence type="ECO:0000256" key="5">
    <source>
        <dbReference type="ARBA" id="ARBA00022786"/>
    </source>
</evidence>
<dbReference type="Pfam" id="PF22191">
    <property type="entry name" value="IBR_1"/>
    <property type="match status" value="1"/>
</dbReference>
<dbReference type="OrthoDB" id="1745225at2759"/>
<keyword evidence="5" id="KW-0833">Ubl conjugation pathway</keyword>
<evidence type="ECO:0000259" key="8">
    <source>
        <dbReference type="PROSITE" id="PS51873"/>
    </source>
</evidence>
<comment type="caution">
    <text evidence="9">The sequence shown here is derived from an EMBL/GenBank/DDBJ whole genome shotgun (WGS) entry which is preliminary data.</text>
</comment>
<dbReference type="Gene3D" id="1.20.120.1750">
    <property type="match status" value="1"/>
</dbReference>
<name>A0A7J0E862_9ERIC</name>
<dbReference type="GO" id="GO:0008270">
    <property type="term" value="F:zinc ion binding"/>
    <property type="evidence" value="ECO:0007669"/>
    <property type="project" value="UniProtKB-KW"/>
</dbReference>
<keyword evidence="6" id="KW-0862">Zinc</keyword>
<evidence type="ECO:0000256" key="1">
    <source>
        <dbReference type="ARBA" id="ARBA00022679"/>
    </source>
</evidence>
<evidence type="ECO:0000256" key="6">
    <source>
        <dbReference type="ARBA" id="ARBA00022833"/>
    </source>
</evidence>
<dbReference type="PANTHER" id="PTHR11685">
    <property type="entry name" value="RBR FAMILY RING FINGER AND IBR DOMAIN-CONTAINING"/>
    <property type="match status" value="1"/>
</dbReference>
<evidence type="ECO:0000256" key="4">
    <source>
        <dbReference type="ARBA" id="ARBA00022771"/>
    </source>
</evidence>
<keyword evidence="10" id="KW-1185">Reference proteome</keyword>
<keyword evidence="4" id="KW-0863">Zinc-finger</keyword>
<dbReference type="CDD" id="cd22583">
    <property type="entry name" value="Rcat_RBR_ARI7-like"/>
    <property type="match status" value="1"/>
</dbReference>
<dbReference type="InterPro" id="IPR044066">
    <property type="entry name" value="TRIAD_supradom"/>
</dbReference>
<dbReference type="Proteomes" id="UP000585474">
    <property type="component" value="Unassembled WGS sequence"/>
</dbReference>
<evidence type="ECO:0000256" key="2">
    <source>
        <dbReference type="ARBA" id="ARBA00022723"/>
    </source>
</evidence>
<sequence>MHDKFTFKGIFQSTYVPGHKLVIWFMQVNTTRVGKIALYNQPQIDQIADVVDGTSGFSCSDTNLMQAGTCNCRIVPGCRSIGARMHMKVTTRTTEATLTIGTAWAESCPTQKPPRPISDTMLKRIEESNLKLIGNRILANSKPCPKCKRPIEKNQGCMHMTCTPPCKFEFCWLCLGAWSDHGERTGGFYACNRYETAKQEGAYDETERRREMAKNSLERYTHYYERWATNQSLEKLSDKQSQPESQLKFITEAWLQPTLQCTKAPFCLRLASASQHHCLEHSPSCKGMPSSCLCHWGDVGARCHHAPTLNHVEGLRYPIFDEANSSPGDIDSGCRTPEALDLDLLRFKIELERLRLASPDPRSVPVKGRFDLRQAFPCMHMLTMIYRSSGGKPICSYCGNNGHIRERCFKLHPELREPISKRKGKGHPHTATVADTFPGHVPDLSHIRSQLGQLQSQLGSLLQHHPSGSTTTLAIGTPTAFHAKTGHPTWVLDSGANDHITDKLYIFSSPVVPIHQTVCLTDGSISTIQHMGTPSFSGSDAATIPANLNGLSHPILLFVSFPLQVPPASDAWAPLQVYTRCTPPSVPLPDSSSVSGTSSLLVPNSVPSRCPSCTRRP</sequence>
<evidence type="ECO:0000256" key="3">
    <source>
        <dbReference type="ARBA" id="ARBA00022737"/>
    </source>
</evidence>
<dbReference type="EMBL" id="BJWL01000002">
    <property type="protein sequence ID" value="GFY82664.1"/>
    <property type="molecule type" value="Genomic_DNA"/>
</dbReference>
<dbReference type="GO" id="GO:0004842">
    <property type="term" value="F:ubiquitin-protein transferase activity"/>
    <property type="evidence" value="ECO:0007669"/>
    <property type="project" value="InterPro"/>
</dbReference>
<gene>
    <name evidence="9" type="ORF">Acr_02g0009040</name>
</gene>
<protein>
    <submittedName>
        <fullName evidence="9">IBR domain-containing protein</fullName>
    </submittedName>
</protein>
<dbReference type="SUPFAM" id="SSF57850">
    <property type="entry name" value="RING/U-box"/>
    <property type="match status" value="1"/>
</dbReference>
<feature type="domain" description="RING-type" evidence="8">
    <location>
        <begin position="1"/>
        <end position="195"/>
    </location>
</feature>
<dbReference type="AlphaFoldDB" id="A0A7J0E862"/>
<feature type="region of interest" description="Disordered" evidence="7">
    <location>
        <begin position="586"/>
        <end position="617"/>
    </location>
</feature>
<feature type="compositionally biased region" description="Low complexity" evidence="7">
    <location>
        <begin position="588"/>
        <end position="603"/>
    </location>
</feature>
<organism evidence="9 10">
    <name type="scientific">Actinidia rufa</name>
    <dbReference type="NCBI Taxonomy" id="165716"/>
    <lineage>
        <taxon>Eukaryota</taxon>
        <taxon>Viridiplantae</taxon>
        <taxon>Streptophyta</taxon>
        <taxon>Embryophyta</taxon>
        <taxon>Tracheophyta</taxon>
        <taxon>Spermatophyta</taxon>
        <taxon>Magnoliopsida</taxon>
        <taxon>eudicotyledons</taxon>
        <taxon>Gunneridae</taxon>
        <taxon>Pentapetalae</taxon>
        <taxon>asterids</taxon>
        <taxon>Ericales</taxon>
        <taxon>Actinidiaceae</taxon>
        <taxon>Actinidia</taxon>
    </lineage>
</organism>
<dbReference type="PROSITE" id="PS51873">
    <property type="entry name" value="TRIAD"/>
    <property type="match status" value="1"/>
</dbReference>
<evidence type="ECO:0000256" key="7">
    <source>
        <dbReference type="SAM" id="MobiDB-lite"/>
    </source>
</evidence>
<evidence type="ECO:0000313" key="9">
    <source>
        <dbReference type="EMBL" id="GFY82664.1"/>
    </source>
</evidence>
<keyword evidence="3" id="KW-0677">Repeat</keyword>
<dbReference type="InterPro" id="IPR031127">
    <property type="entry name" value="E3_UB_ligase_RBR"/>
</dbReference>